<dbReference type="AlphaFoldDB" id="A0A3E2GUU2"/>
<dbReference type="OrthoDB" id="5412996at2759"/>
<reference evidence="1 2" key="1">
    <citation type="submission" date="2018-05" db="EMBL/GenBank/DDBJ databases">
        <title>Draft genome sequence of Scytalidium lignicola DSM 105466, a ubiquitous saprotrophic fungus.</title>
        <authorList>
            <person name="Buettner E."/>
            <person name="Gebauer A.M."/>
            <person name="Hofrichter M."/>
            <person name="Liers C."/>
            <person name="Kellner H."/>
        </authorList>
    </citation>
    <scope>NUCLEOTIDE SEQUENCE [LARGE SCALE GENOMIC DNA]</scope>
    <source>
        <strain evidence="1 2">DSM 105466</strain>
    </source>
</reference>
<organism evidence="1 2">
    <name type="scientific">Scytalidium lignicola</name>
    <name type="common">Hyphomycete</name>
    <dbReference type="NCBI Taxonomy" id="5539"/>
    <lineage>
        <taxon>Eukaryota</taxon>
        <taxon>Fungi</taxon>
        <taxon>Dikarya</taxon>
        <taxon>Ascomycota</taxon>
        <taxon>Pezizomycotina</taxon>
        <taxon>Leotiomycetes</taxon>
        <taxon>Leotiomycetes incertae sedis</taxon>
        <taxon>Scytalidium</taxon>
    </lineage>
</organism>
<evidence type="ECO:0000313" key="1">
    <source>
        <dbReference type="EMBL" id="RFU24944.1"/>
    </source>
</evidence>
<comment type="caution">
    <text evidence="1">The sequence shown here is derived from an EMBL/GenBank/DDBJ whole genome shotgun (WGS) entry which is preliminary data.</text>
</comment>
<keyword evidence="2" id="KW-1185">Reference proteome</keyword>
<evidence type="ECO:0000313" key="2">
    <source>
        <dbReference type="Proteomes" id="UP000258309"/>
    </source>
</evidence>
<dbReference type="InterPro" id="IPR011009">
    <property type="entry name" value="Kinase-like_dom_sf"/>
</dbReference>
<feature type="non-terminal residue" evidence="1">
    <location>
        <position position="177"/>
    </location>
</feature>
<evidence type="ECO:0008006" key="3">
    <source>
        <dbReference type="Google" id="ProtNLM"/>
    </source>
</evidence>
<gene>
    <name evidence="1" type="ORF">B7463_g11393</name>
</gene>
<sequence length="177" mass="20223">MERRWQPACGRMALLMFCYRVKYEDNTNVIVRFAALGRVIFRQEKVGNEVTVLQYLRQHTQIPVPEVYGAGTCWAGPYIVMAFVEGDLLSNVFKDPLKKEGRPVVNPRISDRALKIAYRSSHVWPDGKLVMLDKLVAWLKEDILLRQVKALTGYKPCLSAANQQKKDQEEAEALVKA</sequence>
<dbReference type="SUPFAM" id="SSF56112">
    <property type="entry name" value="Protein kinase-like (PK-like)"/>
    <property type="match status" value="1"/>
</dbReference>
<dbReference type="Gene3D" id="3.30.200.20">
    <property type="entry name" value="Phosphorylase Kinase, domain 1"/>
    <property type="match status" value="1"/>
</dbReference>
<dbReference type="InterPro" id="IPR051678">
    <property type="entry name" value="AGP_Transferase"/>
</dbReference>
<proteinExistence type="predicted"/>
<name>A0A3E2GUU2_SCYLI</name>
<dbReference type="PANTHER" id="PTHR21310">
    <property type="entry name" value="AMINOGLYCOSIDE PHOSPHOTRANSFERASE-RELATED-RELATED"/>
    <property type="match status" value="1"/>
</dbReference>
<dbReference type="PANTHER" id="PTHR21310:SF37">
    <property type="entry name" value="AMINOGLYCOSIDE PHOSPHOTRANSFERASE DOMAIN-CONTAINING PROTEIN"/>
    <property type="match status" value="1"/>
</dbReference>
<protein>
    <recommendedName>
        <fullName evidence="3">Aminoglycoside phosphotransferase domain-containing protein</fullName>
    </recommendedName>
</protein>
<dbReference type="EMBL" id="NCSJ02000383">
    <property type="protein sequence ID" value="RFU24944.1"/>
    <property type="molecule type" value="Genomic_DNA"/>
</dbReference>
<feature type="non-terminal residue" evidence="1">
    <location>
        <position position="1"/>
    </location>
</feature>
<accession>A0A3E2GUU2</accession>
<dbReference type="Proteomes" id="UP000258309">
    <property type="component" value="Unassembled WGS sequence"/>
</dbReference>